<evidence type="ECO:0000313" key="1">
    <source>
        <dbReference type="EMBL" id="KAK1860945.1"/>
    </source>
</evidence>
<protein>
    <submittedName>
        <fullName evidence="1">Uncharacterized protein</fullName>
    </submittedName>
</protein>
<organism evidence="1 2">
    <name type="scientific">Pyropia yezoensis</name>
    <name type="common">Susabi-nori</name>
    <name type="synonym">Porphyra yezoensis</name>
    <dbReference type="NCBI Taxonomy" id="2788"/>
    <lineage>
        <taxon>Eukaryota</taxon>
        <taxon>Rhodophyta</taxon>
        <taxon>Bangiophyceae</taxon>
        <taxon>Bangiales</taxon>
        <taxon>Bangiaceae</taxon>
        <taxon>Pyropia</taxon>
    </lineage>
</organism>
<dbReference type="EMBL" id="CM020618">
    <property type="protein sequence ID" value="KAK1860945.1"/>
    <property type="molecule type" value="Genomic_DNA"/>
</dbReference>
<reference evidence="1" key="1">
    <citation type="submission" date="2019-11" db="EMBL/GenBank/DDBJ databases">
        <title>Nori genome reveals adaptations in red seaweeds to the harsh intertidal environment.</title>
        <authorList>
            <person name="Wang D."/>
            <person name="Mao Y."/>
        </authorList>
    </citation>
    <scope>NUCLEOTIDE SEQUENCE</scope>
    <source>
        <tissue evidence="1">Gametophyte</tissue>
    </source>
</reference>
<keyword evidence="2" id="KW-1185">Reference proteome</keyword>
<comment type="caution">
    <text evidence="1">The sequence shown here is derived from an EMBL/GenBank/DDBJ whole genome shotgun (WGS) entry which is preliminary data.</text>
</comment>
<accession>A0ACC3BT74</accession>
<sequence length="414" mass="43186">MDGTSRLETTHCGEVRGGCTPLRQNSFFSLLFPPPFTPVIRRGCLWPPHDWQAKTAAGPTTSCGRHICHTTGAAGDAQREAHVVYMFFLTISRHPLPPTAALHRRRRGSLCVCTTASPSPRRPHALRHPPPPPPPCPLPFLSARLPAAKRGGLPAQYASSLTPALRALVPFNEQTPGWVCPGASKERTTPARRETPRGDSPYTAAVSIEWHVGLSGSNRCGRDRWSLSPPPQRSAKERAYRSLRGMGPNSCAADDGGGDGASATPNRSTSDAPGAAAAAAAATHGGSAPAPRWYASAASTPQRGAPATDGGGVHDAAGGEARVGRGGKAAGRPAAEGPGRGREGRPAAAAAAAPATAGGGRRGGWRRWRGELLRCRQRRHPVIRRGPHVEGRHQAHGGGREVDPAGRVGGGSSK</sequence>
<proteinExistence type="predicted"/>
<gene>
    <name evidence="1" type="ORF">I4F81_003531</name>
</gene>
<name>A0ACC3BT74_PYRYE</name>
<evidence type="ECO:0000313" key="2">
    <source>
        <dbReference type="Proteomes" id="UP000798662"/>
    </source>
</evidence>
<dbReference type="Proteomes" id="UP000798662">
    <property type="component" value="Chromosome 1"/>
</dbReference>